<feature type="transmembrane region" description="Helical" evidence="7">
    <location>
        <begin position="284"/>
        <end position="305"/>
    </location>
</feature>
<evidence type="ECO:0000256" key="3">
    <source>
        <dbReference type="ARBA" id="ARBA00022475"/>
    </source>
</evidence>
<feature type="transmembrane region" description="Helical" evidence="7">
    <location>
        <begin position="343"/>
        <end position="369"/>
    </location>
</feature>
<dbReference type="Gene3D" id="1.20.1250.20">
    <property type="entry name" value="MFS general substrate transporter like domains"/>
    <property type="match status" value="1"/>
</dbReference>
<sequence>MFGVLRIRDYRLLATGQLLSSLGDWLLLVAAPFYVLRLTGSTLATGLSLAAGTVPALLLGPVAGVFADRWDRRRTMLTADLLRAAAVALMLLVHRPDQVWLIYLALLGEASLSQFFTPARKALLPVLVGRGPQLGAANSLAALVSGTVQLLGGPLGGALYALVGFAPVVALDAVSYLASAVLITAIGHRTAAAGPRRRSGTALQRFTGELRAGAARVRSTPGLPVLFAVAAVFFLGNAALTALLVPYIGAVLHAAAGTLGWLFAALGVGYLAGAPLSRSVTTRFPPRTVVIGSLAALAAVFAATFNTHDTAWDLFLFTLIGPPAVCFLVTVDTSIARQTPDHLLGRVSSAYGMAQAAATLVGMLAGSVLGQQIGIGPTMDLAALTVAASAAAALLMPRHIAAEAAPTADETSLPVR</sequence>
<comment type="subcellular location">
    <subcellularLocation>
        <location evidence="1">Cell membrane</location>
        <topology evidence="1">Multi-pass membrane protein</topology>
    </subcellularLocation>
</comment>
<feature type="transmembrane region" description="Helical" evidence="7">
    <location>
        <begin position="168"/>
        <end position="188"/>
    </location>
</feature>
<feature type="transmembrane region" description="Helical" evidence="7">
    <location>
        <begin position="225"/>
        <end position="245"/>
    </location>
</feature>
<proteinExistence type="predicted"/>
<accession>A0ABV6XK19</accession>
<feature type="transmembrane region" description="Helical" evidence="7">
    <location>
        <begin position="251"/>
        <end position="272"/>
    </location>
</feature>
<protein>
    <submittedName>
        <fullName evidence="8">MFS transporter</fullName>
    </submittedName>
</protein>
<feature type="transmembrane region" description="Helical" evidence="7">
    <location>
        <begin position="140"/>
        <end position="162"/>
    </location>
</feature>
<comment type="caution">
    <text evidence="8">The sequence shown here is derived from an EMBL/GenBank/DDBJ whole genome shotgun (WGS) entry which is preliminary data.</text>
</comment>
<keyword evidence="3" id="KW-1003">Cell membrane</keyword>
<name>A0ABV6XK19_9ACTN</name>
<dbReference type="Proteomes" id="UP001592581">
    <property type="component" value="Unassembled WGS sequence"/>
</dbReference>
<feature type="transmembrane region" description="Helical" evidence="7">
    <location>
        <begin position="311"/>
        <end position="331"/>
    </location>
</feature>
<evidence type="ECO:0000256" key="4">
    <source>
        <dbReference type="ARBA" id="ARBA00022692"/>
    </source>
</evidence>
<evidence type="ECO:0000256" key="5">
    <source>
        <dbReference type="ARBA" id="ARBA00022989"/>
    </source>
</evidence>
<keyword evidence="6 7" id="KW-0472">Membrane</keyword>
<organism evidence="8 9">
    <name type="scientific">Streptacidiphilus jeojiensis</name>
    <dbReference type="NCBI Taxonomy" id="3229225"/>
    <lineage>
        <taxon>Bacteria</taxon>
        <taxon>Bacillati</taxon>
        <taxon>Actinomycetota</taxon>
        <taxon>Actinomycetes</taxon>
        <taxon>Kitasatosporales</taxon>
        <taxon>Streptomycetaceae</taxon>
        <taxon>Streptacidiphilus</taxon>
    </lineage>
</organism>
<evidence type="ECO:0000256" key="6">
    <source>
        <dbReference type="ARBA" id="ARBA00023136"/>
    </source>
</evidence>
<dbReference type="RefSeq" id="WP_380564070.1">
    <property type="nucleotide sequence ID" value="NZ_JBEUKS010000003.1"/>
</dbReference>
<reference evidence="8 9" key="1">
    <citation type="submission" date="2024-06" db="EMBL/GenBank/DDBJ databases">
        <authorList>
            <person name="Lee S.D."/>
        </authorList>
    </citation>
    <scope>NUCLEOTIDE SEQUENCE [LARGE SCALE GENOMIC DNA]</scope>
    <source>
        <strain evidence="8 9">N1-10</strain>
    </source>
</reference>
<gene>
    <name evidence="8" type="ORF">ABUW04_09690</name>
</gene>
<feature type="transmembrane region" description="Helical" evidence="7">
    <location>
        <begin position="47"/>
        <end position="67"/>
    </location>
</feature>
<dbReference type="InterPro" id="IPR036259">
    <property type="entry name" value="MFS_trans_sf"/>
</dbReference>
<evidence type="ECO:0000313" key="8">
    <source>
        <dbReference type="EMBL" id="MFC1438527.1"/>
    </source>
</evidence>
<evidence type="ECO:0000256" key="2">
    <source>
        <dbReference type="ARBA" id="ARBA00022448"/>
    </source>
</evidence>
<dbReference type="InterPro" id="IPR010290">
    <property type="entry name" value="TM_effector"/>
</dbReference>
<dbReference type="SUPFAM" id="SSF103473">
    <property type="entry name" value="MFS general substrate transporter"/>
    <property type="match status" value="1"/>
</dbReference>
<dbReference type="Pfam" id="PF05977">
    <property type="entry name" value="MFS_3"/>
    <property type="match status" value="1"/>
</dbReference>
<keyword evidence="2" id="KW-0813">Transport</keyword>
<keyword evidence="5 7" id="KW-1133">Transmembrane helix</keyword>
<evidence type="ECO:0000313" key="9">
    <source>
        <dbReference type="Proteomes" id="UP001592581"/>
    </source>
</evidence>
<dbReference type="EMBL" id="JBEUKS010000003">
    <property type="protein sequence ID" value="MFC1438527.1"/>
    <property type="molecule type" value="Genomic_DNA"/>
</dbReference>
<evidence type="ECO:0000256" key="1">
    <source>
        <dbReference type="ARBA" id="ARBA00004651"/>
    </source>
</evidence>
<evidence type="ECO:0000256" key="7">
    <source>
        <dbReference type="SAM" id="Phobius"/>
    </source>
</evidence>
<keyword evidence="4 7" id="KW-0812">Transmembrane</keyword>
<dbReference type="PANTHER" id="PTHR23513">
    <property type="entry name" value="INTEGRAL MEMBRANE EFFLUX PROTEIN-RELATED"/>
    <property type="match status" value="1"/>
</dbReference>
<keyword evidence="9" id="KW-1185">Reference proteome</keyword>
<dbReference type="PANTHER" id="PTHR23513:SF6">
    <property type="entry name" value="MAJOR FACILITATOR SUPERFAMILY ASSOCIATED DOMAIN-CONTAINING PROTEIN"/>
    <property type="match status" value="1"/>
</dbReference>
<feature type="transmembrane region" description="Helical" evidence="7">
    <location>
        <begin position="12"/>
        <end position="35"/>
    </location>
</feature>
<dbReference type="CDD" id="cd06173">
    <property type="entry name" value="MFS_MefA_like"/>
    <property type="match status" value="1"/>
</dbReference>
<feature type="transmembrane region" description="Helical" evidence="7">
    <location>
        <begin position="375"/>
        <end position="396"/>
    </location>
</feature>